<proteinExistence type="predicted"/>
<evidence type="ECO:0000313" key="2">
    <source>
        <dbReference type="EMBL" id="NRS92731.1"/>
    </source>
</evidence>
<feature type="transmembrane region" description="Helical" evidence="1">
    <location>
        <begin position="206"/>
        <end position="225"/>
    </location>
</feature>
<comment type="caution">
    <text evidence="2">The sequence shown here is derived from an EMBL/GenBank/DDBJ whole genome shotgun (WGS) entry which is preliminary data.</text>
</comment>
<name>A0A8J8K8K5_9FLAO</name>
<feature type="transmembrane region" description="Helical" evidence="1">
    <location>
        <begin position="121"/>
        <end position="154"/>
    </location>
</feature>
<dbReference type="Proteomes" id="UP000610746">
    <property type="component" value="Unassembled WGS sequence"/>
</dbReference>
<dbReference type="RefSeq" id="WP_173779320.1">
    <property type="nucleotide sequence ID" value="NZ_JABSNO010000011.1"/>
</dbReference>
<feature type="transmembrane region" description="Helical" evidence="1">
    <location>
        <begin position="353"/>
        <end position="372"/>
    </location>
</feature>
<accession>A0A8J8K8K5</accession>
<feature type="transmembrane region" description="Helical" evidence="1">
    <location>
        <begin position="174"/>
        <end position="199"/>
    </location>
</feature>
<keyword evidence="1" id="KW-0812">Transmembrane</keyword>
<feature type="transmembrane region" description="Helical" evidence="1">
    <location>
        <begin position="89"/>
        <end position="109"/>
    </location>
</feature>
<dbReference type="EMBL" id="JABSNO010000011">
    <property type="protein sequence ID" value="NRS92731.1"/>
    <property type="molecule type" value="Genomic_DNA"/>
</dbReference>
<keyword evidence="3" id="KW-1185">Reference proteome</keyword>
<evidence type="ECO:0000256" key="1">
    <source>
        <dbReference type="SAM" id="Phobius"/>
    </source>
</evidence>
<keyword evidence="1" id="KW-1133">Transmembrane helix</keyword>
<reference evidence="2" key="1">
    <citation type="submission" date="2020-05" db="EMBL/GenBank/DDBJ databases">
        <title>Genomic Encyclopedia of Type Strains, Phase IV (KMG-V): Genome sequencing to study the core and pangenomes of soil and plant-associated prokaryotes.</title>
        <authorList>
            <person name="Whitman W."/>
        </authorList>
    </citation>
    <scope>NUCLEOTIDE SEQUENCE</scope>
    <source>
        <strain evidence="2">16F</strain>
    </source>
</reference>
<sequence>MKKLWFLLVLLFTTIFAFYFFMGWHQLPSSHRYIYMLDDVYIHLSLAKNYVENGAWSINSTGFDSASSSILYTLLLSFCIKLFGNWEYYPLVINICFGYFTLYAFYRYFKDFYGAAEFKWALFLLLPFTMLHFTVLIGMEHTIHMFLMVLAVYFIHKNVEINFSSRFEFVKLLIIVFFLATIRFESMFFTSALAVALFLRKNIYQGIWVLIIGVFPILIFGLFSIKNGGYFFPNSVMIKGSFPSGNHFISNMWKIFEVGILFNPSFYKCLFFPFVLIIAHLAKKYRKFDFRNTFFKKETLIIAMVITGILHALFSVLKYRYENYLMIAFLMVIAPIIADFFKNFKREKLNFGSVLNLFSIFMIGVFSIYRFGSVHYPLVYSSKGINEQQIEMSRFLGMFYKNEKVVANDIGAIAYFSNVQLLDIVGLGSTDVAKNIIENKHETEDHLLETQNRFLSNYILKNNYKVAVIYPGWFPGKLPAKWFPVASWTISENSFGPARKTVVFYALSKEEILPLKKNLQKFNLNKNIGESYYPIQIYTGKK</sequence>
<organism evidence="2 3">
    <name type="scientific">Frigoriflavimonas asaccharolytica</name>
    <dbReference type="NCBI Taxonomy" id="2735899"/>
    <lineage>
        <taxon>Bacteria</taxon>
        <taxon>Pseudomonadati</taxon>
        <taxon>Bacteroidota</taxon>
        <taxon>Flavobacteriia</taxon>
        <taxon>Flavobacteriales</taxon>
        <taxon>Weeksellaceae</taxon>
        <taxon>Frigoriflavimonas</taxon>
    </lineage>
</organism>
<gene>
    <name evidence="2" type="ORF">HNQ03_001809</name>
</gene>
<protein>
    <submittedName>
        <fullName evidence="2">Uncharacterized protein</fullName>
    </submittedName>
</protein>
<dbReference type="AlphaFoldDB" id="A0A8J8K8K5"/>
<keyword evidence="1" id="KW-0472">Membrane</keyword>
<feature type="transmembrane region" description="Helical" evidence="1">
    <location>
        <begin position="323"/>
        <end position="341"/>
    </location>
</feature>
<feature type="transmembrane region" description="Helical" evidence="1">
    <location>
        <begin position="260"/>
        <end position="279"/>
    </location>
</feature>
<evidence type="ECO:0000313" key="3">
    <source>
        <dbReference type="Proteomes" id="UP000610746"/>
    </source>
</evidence>
<feature type="transmembrane region" description="Helical" evidence="1">
    <location>
        <begin position="300"/>
        <end position="317"/>
    </location>
</feature>